<dbReference type="STRING" id="4846.A0A367INN8"/>
<dbReference type="Proteomes" id="UP000253551">
    <property type="component" value="Unassembled WGS sequence"/>
</dbReference>
<dbReference type="PROSITE" id="PS51885">
    <property type="entry name" value="NEPRILYSIN"/>
    <property type="match status" value="1"/>
</dbReference>
<dbReference type="OrthoDB" id="2287358at2759"/>
<proteinExistence type="predicted"/>
<keyword evidence="1" id="KW-1133">Transmembrane helix</keyword>
<evidence type="ECO:0000256" key="1">
    <source>
        <dbReference type="SAM" id="Phobius"/>
    </source>
</evidence>
<name>A0A367INN8_RHIST</name>
<accession>A0A367INN8</accession>
<reference evidence="2 3" key="1">
    <citation type="journal article" date="2018" name="G3 (Bethesda)">
        <title>Phylogenetic and Phylogenomic Definition of Rhizopus Species.</title>
        <authorList>
            <person name="Gryganskyi A.P."/>
            <person name="Golan J."/>
            <person name="Dolatabadi S."/>
            <person name="Mondo S."/>
            <person name="Robb S."/>
            <person name="Idnurm A."/>
            <person name="Muszewska A."/>
            <person name="Steczkiewicz K."/>
            <person name="Masonjones S."/>
            <person name="Liao H.L."/>
            <person name="Gajdeczka M.T."/>
            <person name="Anike F."/>
            <person name="Vuek A."/>
            <person name="Anishchenko I.M."/>
            <person name="Voigt K."/>
            <person name="de Hoog G.S."/>
            <person name="Smith M.E."/>
            <person name="Heitman J."/>
            <person name="Vilgalys R."/>
            <person name="Stajich J.E."/>
        </authorList>
    </citation>
    <scope>NUCLEOTIDE SEQUENCE [LARGE SCALE GENOMIC DNA]</scope>
    <source>
        <strain evidence="2 3">LSU 92-RS-03</strain>
    </source>
</reference>
<dbReference type="GO" id="GO:0005886">
    <property type="term" value="C:plasma membrane"/>
    <property type="evidence" value="ECO:0007669"/>
    <property type="project" value="TreeGrafter"/>
</dbReference>
<feature type="non-terminal residue" evidence="2">
    <location>
        <position position="122"/>
    </location>
</feature>
<protein>
    <submittedName>
        <fullName evidence="2">Endothelin-converting enzyme 2</fullName>
    </submittedName>
</protein>
<dbReference type="SUPFAM" id="SSF55486">
    <property type="entry name" value="Metalloproteases ('zincins'), catalytic domain"/>
    <property type="match status" value="1"/>
</dbReference>
<keyword evidence="3" id="KW-1185">Reference proteome</keyword>
<sequence length="122" mass="14308">MSSERERLLDEEHEDLNVEMREKKGFTFLEKSLLFLSALFFIVLCIFAGLYTRRVYEEKPVVKKPFPPRNNKTSPVCLTPECVLTASQILQDIDMTLDPCDDFYQYTCSQWEKHHKIPDGKS</sequence>
<dbReference type="InterPro" id="IPR000718">
    <property type="entry name" value="Peptidase_M13"/>
</dbReference>
<dbReference type="AlphaFoldDB" id="A0A367INN8"/>
<dbReference type="Gene3D" id="3.40.390.10">
    <property type="entry name" value="Collagenase (Catalytic Domain)"/>
    <property type="match status" value="1"/>
</dbReference>
<comment type="caution">
    <text evidence="2">The sequence shown here is derived from an EMBL/GenBank/DDBJ whole genome shotgun (WGS) entry which is preliminary data.</text>
</comment>
<dbReference type="GO" id="GO:0004222">
    <property type="term" value="F:metalloendopeptidase activity"/>
    <property type="evidence" value="ECO:0007669"/>
    <property type="project" value="InterPro"/>
</dbReference>
<dbReference type="GO" id="GO:0016485">
    <property type="term" value="P:protein processing"/>
    <property type="evidence" value="ECO:0007669"/>
    <property type="project" value="TreeGrafter"/>
</dbReference>
<dbReference type="PANTHER" id="PTHR11733:SF167">
    <property type="entry name" value="FI17812P1-RELATED"/>
    <property type="match status" value="1"/>
</dbReference>
<organism evidence="2 3">
    <name type="scientific">Rhizopus stolonifer</name>
    <name type="common">Rhizopus nigricans</name>
    <dbReference type="NCBI Taxonomy" id="4846"/>
    <lineage>
        <taxon>Eukaryota</taxon>
        <taxon>Fungi</taxon>
        <taxon>Fungi incertae sedis</taxon>
        <taxon>Mucoromycota</taxon>
        <taxon>Mucoromycotina</taxon>
        <taxon>Mucoromycetes</taxon>
        <taxon>Mucorales</taxon>
        <taxon>Mucorineae</taxon>
        <taxon>Rhizopodaceae</taxon>
        <taxon>Rhizopus</taxon>
    </lineage>
</organism>
<evidence type="ECO:0000313" key="3">
    <source>
        <dbReference type="Proteomes" id="UP000253551"/>
    </source>
</evidence>
<gene>
    <name evidence="2" type="primary">ECE2</name>
    <name evidence="2" type="ORF">CU098_000910</name>
</gene>
<dbReference type="EMBL" id="PJQM01006685">
    <property type="protein sequence ID" value="RCH79272.1"/>
    <property type="molecule type" value="Genomic_DNA"/>
</dbReference>
<keyword evidence="1" id="KW-0472">Membrane</keyword>
<dbReference type="InterPro" id="IPR024079">
    <property type="entry name" value="MetalloPept_cat_dom_sf"/>
</dbReference>
<dbReference type="PANTHER" id="PTHR11733">
    <property type="entry name" value="ZINC METALLOPROTEASE FAMILY M13 NEPRILYSIN-RELATED"/>
    <property type="match status" value="1"/>
</dbReference>
<keyword evidence="1" id="KW-0812">Transmembrane</keyword>
<feature type="transmembrane region" description="Helical" evidence="1">
    <location>
        <begin position="33"/>
        <end position="51"/>
    </location>
</feature>
<evidence type="ECO:0000313" key="2">
    <source>
        <dbReference type="EMBL" id="RCH79272.1"/>
    </source>
</evidence>